<protein>
    <recommendedName>
        <fullName evidence="7">Flagellar biosynthesis protein FlhA</fullName>
    </recommendedName>
</protein>
<dbReference type="Proteomes" id="UP001575105">
    <property type="component" value="Unassembled WGS sequence"/>
</dbReference>
<comment type="caution">
    <text evidence="8">The sequence shown here is derived from an EMBL/GenBank/DDBJ whole genome shotgun (WGS) entry which is preliminary data.</text>
</comment>
<gene>
    <name evidence="7 8" type="primary">flhA</name>
    <name evidence="8" type="ORF">ACERK3_10190</name>
</gene>
<feature type="transmembrane region" description="Helical" evidence="7">
    <location>
        <begin position="24"/>
        <end position="42"/>
    </location>
</feature>
<evidence type="ECO:0000256" key="4">
    <source>
        <dbReference type="ARBA" id="ARBA00022692"/>
    </source>
</evidence>
<dbReference type="PANTHER" id="PTHR30161">
    <property type="entry name" value="FLAGELLAR EXPORT PROTEIN, MEMBRANE FLHA SUBUNIT-RELATED"/>
    <property type="match status" value="1"/>
</dbReference>
<feature type="transmembrane region" description="Helical" evidence="7">
    <location>
        <begin position="263"/>
        <end position="282"/>
    </location>
</feature>
<feature type="transmembrane region" description="Helical" evidence="7">
    <location>
        <begin position="135"/>
        <end position="154"/>
    </location>
</feature>
<dbReference type="InterPro" id="IPR042194">
    <property type="entry name" value="FHIPEP_1"/>
</dbReference>
<accession>A0ABV4U4Z0</accession>
<comment type="subcellular location">
    <subcellularLocation>
        <location evidence="1 7">Cell membrane</location>
        <topology evidence="1 7">Multi-pass membrane protein</topology>
    </subcellularLocation>
</comment>
<dbReference type="NCBIfam" id="TIGR01398">
    <property type="entry name" value="FlhA"/>
    <property type="match status" value="1"/>
</dbReference>
<reference evidence="8 9" key="1">
    <citation type="submission" date="2024-08" db="EMBL/GenBank/DDBJ databases">
        <title>Whole-genome sequencing of halo(alkali)philic microorganisms from hypersaline lakes.</title>
        <authorList>
            <person name="Sorokin D.Y."/>
            <person name="Merkel A.Y."/>
            <person name="Messina E."/>
            <person name="Yakimov M."/>
        </authorList>
    </citation>
    <scope>NUCLEOTIDE SEQUENCE [LARGE SCALE GENOMIC DNA]</scope>
    <source>
        <strain evidence="8 9">AB-hyl4</strain>
    </source>
</reference>
<comment type="similarity">
    <text evidence="2 7">Belongs to the FHIPEP (flagella/HR/invasion proteins export pore) family.</text>
</comment>
<feature type="transmembrane region" description="Helical" evidence="7">
    <location>
        <begin position="48"/>
        <end position="67"/>
    </location>
</feature>
<keyword evidence="8" id="KW-0966">Cell projection</keyword>
<keyword evidence="7" id="KW-0653">Protein transport</keyword>
<keyword evidence="3 7" id="KW-1003">Cell membrane</keyword>
<organism evidence="8 9">
    <name type="scientific">Natronomicrosphaera hydrolytica</name>
    <dbReference type="NCBI Taxonomy" id="3242702"/>
    <lineage>
        <taxon>Bacteria</taxon>
        <taxon>Pseudomonadati</taxon>
        <taxon>Planctomycetota</taxon>
        <taxon>Phycisphaerae</taxon>
        <taxon>Phycisphaerales</taxon>
        <taxon>Phycisphaeraceae</taxon>
        <taxon>Natronomicrosphaera</taxon>
    </lineage>
</organism>
<dbReference type="PIRSF" id="PIRSF005419">
    <property type="entry name" value="FlhA"/>
    <property type="match status" value="1"/>
</dbReference>
<comment type="function">
    <text evidence="7">Required for formation of the rod structure of the flagellar apparatus. Together with FliI and FliH, may constitute the export apparatus of flagellin.</text>
</comment>
<evidence type="ECO:0000256" key="6">
    <source>
        <dbReference type="ARBA" id="ARBA00023136"/>
    </source>
</evidence>
<keyword evidence="7" id="KW-0813">Transport</keyword>
<evidence type="ECO:0000256" key="2">
    <source>
        <dbReference type="ARBA" id="ARBA00008835"/>
    </source>
</evidence>
<feature type="transmembrane region" description="Helical" evidence="7">
    <location>
        <begin position="79"/>
        <end position="99"/>
    </location>
</feature>
<dbReference type="Pfam" id="PF00771">
    <property type="entry name" value="FHIPEP"/>
    <property type="match status" value="1"/>
</dbReference>
<dbReference type="PRINTS" id="PR00949">
    <property type="entry name" value="TYPE3IMAPROT"/>
</dbReference>
<evidence type="ECO:0000256" key="7">
    <source>
        <dbReference type="RuleBase" id="RU364093"/>
    </source>
</evidence>
<dbReference type="InterPro" id="IPR042196">
    <property type="entry name" value="FHIPEP_4"/>
</dbReference>
<evidence type="ECO:0000256" key="3">
    <source>
        <dbReference type="ARBA" id="ARBA00022475"/>
    </source>
</evidence>
<sequence length="745" mass="80030">MAKQPANPMNIAGAAAFVQRHQSLIVPVLFIAMLAVIVVPLPTIALDLLITANLALAALILMTTLFVRSPLDFSGFPSLLLGTAMFRLVLNIASTRLILSMAADTPEEATAVAGRVIQAFAEFVTGGGVGAGPTAVVVGVILFVILIIVQFVVITKGATRISEVAARFQLDGMPGKQMAIDADLNAGLIDEKQAKSRRKQITDESDFYGRMDGAAKFVRGDAIAGIIITVINIVAGFTIGIAIKGWSFGDSLQIFTLLTIGDGLVSQLPALVISLSAGLIVTRSSSDQDMGTELTQQLTSRHAALGITAGFLVLMAFTGMPMLPMLLAAGSVGGLGFMLHRAGQRQQVADTEAEHAKTQRPEKPPVEQSLHVDTLELEVGYGLVRLVDASQGGDLLERIDMIRRQLAGELGFVMPPVRIRDNMQLTPSDYHIKLRGNSIANGQVYPGQFLAMDSGLASEPLPGTRTREPAFGLDATWIESGQKQRAEALNYTVVDATSVLATHLTETVKGHAHELLSREETNNLITQLREKAPKLVDEVLGPAAAGANDATPTVKSAELQKVLQNLLRERVPVRDLETILETLGDWAPRTKDLEVLTEYVRNALRRTICNQYVVTESNHDAQTGLDDGVPVTKLYCVSLDPALEDRINGYIERSTEGTSMTMPPAVANRITTAMIQELQRLLQGGHNPVVLASPQVRASVRRLIEPHLPNAAVLGYNEVSKGVEVESLGLVQVSNERREEMAGSV</sequence>
<proteinExistence type="inferred from homology"/>
<keyword evidence="7" id="KW-1005">Bacterial flagellum biogenesis</keyword>
<feature type="transmembrane region" description="Helical" evidence="7">
    <location>
        <begin position="222"/>
        <end position="243"/>
    </location>
</feature>
<keyword evidence="6 7" id="KW-0472">Membrane</keyword>
<dbReference type="EMBL" id="JBGUBD010000005">
    <property type="protein sequence ID" value="MFA9478665.1"/>
    <property type="molecule type" value="Genomic_DNA"/>
</dbReference>
<evidence type="ECO:0000313" key="8">
    <source>
        <dbReference type="EMBL" id="MFA9478665.1"/>
    </source>
</evidence>
<name>A0ABV4U4Z0_9BACT</name>
<keyword evidence="9" id="KW-1185">Reference proteome</keyword>
<dbReference type="PANTHER" id="PTHR30161:SF1">
    <property type="entry name" value="FLAGELLAR BIOSYNTHESIS PROTEIN FLHA-RELATED"/>
    <property type="match status" value="1"/>
</dbReference>
<evidence type="ECO:0000256" key="1">
    <source>
        <dbReference type="ARBA" id="ARBA00004651"/>
    </source>
</evidence>
<dbReference type="InterPro" id="IPR042193">
    <property type="entry name" value="FHIPEP_3"/>
</dbReference>
<keyword evidence="8" id="KW-0969">Cilium</keyword>
<keyword evidence="8" id="KW-0282">Flagellum</keyword>
<dbReference type="Gene3D" id="3.40.50.12790">
    <property type="entry name" value="FHIPEP family, domain 4"/>
    <property type="match status" value="1"/>
</dbReference>
<keyword evidence="7" id="KW-1006">Bacterial flagellum protein export</keyword>
<feature type="transmembrane region" description="Helical" evidence="7">
    <location>
        <begin position="303"/>
        <end position="323"/>
    </location>
</feature>
<evidence type="ECO:0000256" key="5">
    <source>
        <dbReference type="ARBA" id="ARBA00022989"/>
    </source>
</evidence>
<dbReference type="Gene3D" id="1.10.8.540">
    <property type="entry name" value="FHIPEP family, domain 3"/>
    <property type="match status" value="1"/>
</dbReference>
<dbReference type="InterPro" id="IPR006301">
    <property type="entry name" value="FlhA"/>
</dbReference>
<dbReference type="Gene3D" id="3.40.30.60">
    <property type="entry name" value="FHIPEP family, domain 1"/>
    <property type="match status" value="1"/>
</dbReference>
<keyword evidence="4 7" id="KW-0812">Transmembrane</keyword>
<evidence type="ECO:0000313" key="9">
    <source>
        <dbReference type="Proteomes" id="UP001575105"/>
    </source>
</evidence>
<dbReference type="InterPro" id="IPR001712">
    <property type="entry name" value="T3SS_FHIPEP"/>
</dbReference>
<dbReference type="RefSeq" id="WP_425345591.1">
    <property type="nucleotide sequence ID" value="NZ_JBGUBD010000005.1"/>
</dbReference>
<keyword evidence="5 7" id="KW-1133">Transmembrane helix</keyword>